<name>A0A7R9Y8Z6_9STRA</name>
<proteinExistence type="predicted"/>
<accession>A0A7R9Y8Z6</accession>
<dbReference type="AlphaFoldDB" id="A0A7R9Y8Z6"/>
<dbReference type="EMBL" id="HBEA01000138">
    <property type="protein sequence ID" value="CAD8250633.1"/>
    <property type="molecule type" value="Transcribed_RNA"/>
</dbReference>
<feature type="compositionally biased region" description="Polar residues" evidence="1">
    <location>
        <begin position="276"/>
        <end position="291"/>
    </location>
</feature>
<sequence length="408" mass="44087">MAGAYAMPILVLNMAGEMLYVLSQRLAAHKVPHGKARQVLSEIMSALFSTGFLEELLKPQPVFSTAAMRQVVERLAHSSVMRLNHSSMNKLYDLIAMAVKQQTLSCRHAKDLLLLTTNHLGELRRMCADVDTTARLDLALERIQGVYAPFRISDWVLVRQLLLRFFQPETVKVSLFLQLGTQLMNSVFVLTNGGMLAEGGRSPGAILYPQTKLEKTFKAQQSASSAFSAEDENLFPIGRNAFAEGAFGKGSNEAGPSIKPSTVEEPPLFSADDSRSSAQRCSSEQRTSTGIGHTKEAVTGAGLGIDEMSLLSELTGSGKDWPSSRTPFSVDLFHDDPRGSDIRPGGAIEAERSWVGLDAAGEHKTMTALLGDFKLDNDGEGAKCADDKTGARGSGAFDSLLDLMDTGK</sequence>
<evidence type="ECO:0000313" key="2">
    <source>
        <dbReference type="EMBL" id="CAD8250633.1"/>
    </source>
</evidence>
<feature type="region of interest" description="Disordered" evidence="1">
    <location>
        <begin position="246"/>
        <end position="296"/>
    </location>
</feature>
<evidence type="ECO:0000256" key="1">
    <source>
        <dbReference type="SAM" id="MobiDB-lite"/>
    </source>
</evidence>
<dbReference type="PANTHER" id="PTHR21439:SF0">
    <property type="entry name" value="PROTEIN OSCP1"/>
    <property type="match status" value="1"/>
</dbReference>
<gene>
    <name evidence="2" type="ORF">PPYR1160_LOCUS123</name>
</gene>
<dbReference type="GO" id="GO:0005886">
    <property type="term" value="C:plasma membrane"/>
    <property type="evidence" value="ECO:0007669"/>
    <property type="project" value="TreeGrafter"/>
</dbReference>
<dbReference type="InterPro" id="IPR019332">
    <property type="entry name" value="OSCP1"/>
</dbReference>
<protein>
    <recommendedName>
        <fullName evidence="3">Protein OSCP1</fullName>
    </recommendedName>
</protein>
<dbReference type="PANTHER" id="PTHR21439">
    <property type="entry name" value="OXIDORED-NITRO DOMAIN-CONTAINING PROTEIN"/>
    <property type="match status" value="1"/>
</dbReference>
<evidence type="ECO:0008006" key="3">
    <source>
        <dbReference type="Google" id="ProtNLM"/>
    </source>
</evidence>
<dbReference type="GO" id="GO:0005737">
    <property type="term" value="C:cytoplasm"/>
    <property type="evidence" value="ECO:0007669"/>
    <property type="project" value="TreeGrafter"/>
</dbReference>
<reference evidence="2" key="1">
    <citation type="submission" date="2021-01" db="EMBL/GenBank/DDBJ databases">
        <authorList>
            <person name="Corre E."/>
            <person name="Pelletier E."/>
            <person name="Niang G."/>
            <person name="Scheremetjew M."/>
            <person name="Finn R."/>
            <person name="Kale V."/>
            <person name="Holt S."/>
            <person name="Cochrane G."/>
            <person name="Meng A."/>
            <person name="Brown T."/>
            <person name="Cohen L."/>
        </authorList>
    </citation>
    <scope>NUCLEOTIDE SEQUENCE</scope>
    <source>
        <strain evidence="2">CCMP2078</strain>
    </source>
</reference>
<organism evidence="2">
    <name type="scientific">Pinguiococcus pyrenoidosus</name>
    <dbReference type="NCBI Taxonomy" id="172671"/>
    <lineage>
        <taxon>Eukaryota</taxon>
        <taxon>Sar</taxon>
        <taxon>Stramenopiles</taxon>
        <taxon>Ochrophyta</taxon>
        <taxon>Pinguiophyceae</taxon>
        <taxon>Pinguiochrysidales</taxon>
        <taxon>Pinguiochrysidaceae</taxon>
        <taxon>Pinguiococcus</taxon>
    </lineage>
</organism>
<dbReference type="Pfam" id="PF10188">
    <property type="entry name" value="Oscp1"/>
    <property type="match status" value="1"/>
</dbReference>